<dbReference type="Gene3D" id="3.40.50.720">
    <property type="entry name" value="NAD(P)-binding Rossmann-like Domain"/>
    <property type="match status" value="1"/>
</dbReference>
<reference evidence="3 4" key="2">
    <citation type="submission" date="2016-12" db="EMBL/GenBank/DDBJ databases">
        <title>Draft Genome Sequence of Cystobacter ferrugineus Strain Cbfe23.</title>
        <authorList>
            <person name="Akbar S."/>
            <person name="Dowd S.E."/>
            <person name="Stevens D.C."/>
        </authorList>
    </citation>
    <scope>NUCLEOTIDE SEQUENCE [LARGE SCALE GENOMIC DNA]</scope>
    <source>
        <strain evidence="3 4">Cbfe23</strain>
    </source>
</reference>
<evidence type="ECO:0000313" key="4">
    <source>
        <dbReference type="Proteomes" id="UP000182229"/>
    </source>
</evidence>
<comment type="caution">
    <text evidence="3">The sequence shown here is derived from an EMBL/GenBank/DDBJ whole genome shotgun (WGS) entry which is preliminary data.</text>
</comment>
<evidence type="ECO:0000259" key="2">
    <source>
        <dbReference type="Pfam" id="PF03807"/>
    </source>
</evidence>
<dbReference type="STRING" id="83449.BON30_06250"/>
<name>A0A1L9BKD0_9BACT</name>
<sequence length="228" mass="24853">MGSDRIGIIGSGNTARALAAYLSHQGHSVCVYTRHPEKLETIRRRGHIEATGLLEGMFPIEEVTSEPERLARQCGTLFVANVTTAYLDVAAALAPYLREHHALVLFSSKLCGSPGEGVKELERRDPGEGVKELERRDLARQVAGRRKAERVLRSPPAPSELPPLGMLRRRPGIARATPAAPAARCLSSSPSPLVHLRAGTQQQPPLEAPGGDEIETLLLEHPRRRPTR</sequence>
<dbReference type="RefSeq" id="WP_245814219.1">
    <property type="nucleotide sequence ID" value="NZ_MPIN01000001.1"/>
</dbReference>
<feature type="domain" description="Pyrroline-5-carboxylate reductase catalytic N-terminal" evidence="2">
    <location>
        <begin position="5"/>
        <end position="100"/>
    </location>
</feature>
<reference evidence="4" key="1">
    <citation type="submission" date="2016-11" db="EMBL/GenBank/DDBJ databases">
        <authorList>
            <person name="Shukria A."/>
            <person name="Stevens D.C."/>
        </authorList>
    </citation>
    <scope>NUCLEOTIDE SEQUENCE [LARGE SCALE GENOMIC DNA]</scope>
    <source>
        <strain evidence="4">Cbfe23</strain>
    </source>
</reference>
<dbReference type="Proteomes" id="UP000182229">
    <property type="component" value="Unassembled WGS sequence"/>
</dbReference>
<proteinExistence type="predicted"/>
<organism evidence="3 4">
    <name type="scientific">Cystobacter ferrugineus</name>
    <dbReference type="NCBI Taxonomy" id="83449"/>
    <lineage>
        <taxon>Bacteria</taxon>
        <taxon>Pseudomonadati</taxon>
        <taxon>Myxococcota</taxon>
        <taxon>Myxococcia</taxon>
        <taxon>Myxococcales</taxon>
        <taxon>Cystobacterineae</taxon>
        <taxon>Archangiaceae</taxon>
        <taxon>Cystobacter</taxon>
    </lineage>
</organism>
<gene>
    <name evidence="3" type="ORF">BON30_06250</name>
</gene>
<evidence type="ECO:0000256" key="1">
    <source>
        <dbReference type="SAM" id="MobiDB-lite"/>
    </source>
</evidence>
<protein>
    <recommendedName>
        <fullName evidence="2">Pyrroline-5-carboxylate reductase catalytic N-terminal domain-containing protein</fullName>
    </recommendedName>
</protein>
<dbReference type="EMBL" id="MPIN01000001">
    <property type="protein sequence ID" value="OJH42774.1"/>
    <property type="molecule type" value="Genomic_DNA"/>
</dbReference>
<feature type="compositionally biased region" description="Low complexity" evidence="1">
    <location>
        <begin position="173"/>
        <end position="184"/>
    </location>
</feature>
<feature type="region of interest" description="Disordered" evidence="1">
    <location>
        <begin position="144"/>
        <end position="228"/>
    </location>
</feature>
<dbReference type="AlphaFoldDB" id="A0A1L9BKD0"/>
<evidence type="ECO:0000313" key="3">
    <source>
        <dbReference type="EMBL" id="OJH42774.1"/>
    </source>
</evidence>
<keyword evidence="4" id="KW-1185">Reference proteome</keyword>
<dbReference type="InterPro" id="IPR028939">
    <property type="entry name" value="P5C_Rdtase_cat_N"/>
</dbReference>
<accession>A0A1L9BKD0</accession>
<dbReference type="SUPFAM" id="SSF51735">
    <property type="entry name" value="NAD(P)-binding Rossmann-fold domains"/>
    <property type="match status" value="1"/>
</dbReference>
<dbReference type="Pfam" id="PF03807">
    <property type="entry name" value="F420_oxidored"/>
    <property type="match status" value="1"/>
</dbReference>
<dbReference type="InterPro" id="IPR036291">
    <property type="entry name" value="NAD(P)-bd_dom_sf"/>
</dbReference>